<keyword evidence="6" id="KW-0067">ATP-binding</keyword>
<keyword evidence="14" id="KW-1185">Reference proteome</keyword>
<evidence type="ECO:0000313" key="14">
    <source>
        <dbReference type="Proteomes" id="UP000054350"/>
    </source>
</evidence>
<protein>
    <recommendedName>
        <fullName evidence="8">Peroxisomal ATPase PEX6</fullName>
    </recommendedName>
    <alternativeName>
        <fullName evidence="9">Peroxin-6</fullName>
    </alternativeName>
</protein>
<evidence type="ECO:0000256" key="11">
    <source>
        <dbReference type="SAM" id="MobiDB-lite"/>
    </source>
</evidence>
<evidence type="ECO:0000256" key="2">
    <source>
        <dbReference type="ARBA" id="ARBA00006914"/>
    </source>
</evidence>
<dbReference type="GO" id="GO:0005524">
    <property type="term" value="F:ATP binding"/>
    <property type="evidence" value="ECO:0007669"/>
    <property type="project" value="UniProtKB-KW"/>
</dbReference>
<feature type="domain" description="AAA+ ATPase" evidence="12">
    <location>
        <begin position="753"/>
        <end position="895"/>
    </location>
</feature>
<dbReference type="GO" id="GO:0016558">
    <property type="term" value="P:protein import into peroxisome matrix"/>
    <property type="evidence" value="ECO:0007669"/>
    <property type="project" value="TreeGrafter"/>
</dbReference>
<feature type="compositionally biased region" description="Low complexity" evidence="11">
    <location>
        <begin position="1053"/>
        <end position="1062"/>
    </location>
</feature>
<dbReference type="PANTHER" id="PTHR23077:SF9">
    <property type="entry name" value="PEROXISOMAL ATPASE PEX6"/>
    <property type="match status" value="1"/>
</dbReference>
<dbReference type="GO" id="GO:0005829">
    <property type="term" value="C:cytosol"/>
    <property type="evidence" value="ECO:0007669"/>
    <property type="project" value="TreeGrafter"/>
</dbReference>
<dbReference type="Proteomes" id="UP000054350">
    <property type="component" value="Unassembled WGS sequence"/>
</dbReference>
<dbReference type="AlphaFoldDB" id="A0A0L0T3X7"/>
<dbReference type="PROSITE" id="PS00674">
    <property type="entry name" value="AAA"/>
    <property type="match status" value="1"/>
</dbReference>
<dbReference type="InterPro" id="IPR003959">
    <property type="entry name" value="ATPase_AAA_core"/>
</dbReference>
<feature type="region of interest" description="Disordered" evidence="11">
    <location>
        <begin position="1006"/>
        <end position="1086"/>
    </location>
</feature>
<feature type="compositionally biased region" description="Low complexity" evidence="11">
    <location>
        <begin position="1010"/>
        <end position="1026"/>
    </location>
</feature>
<gene>
    <name evidence="13" type="ORF">AMAG_13786</name>
</gene>
<dbReference type="EMBL" id="GG745360">
    <property type="protein sequence ID" value="KNE69426.1"/>
    <property type="molecule type" value="Genomic_DNA"/>
</dbReference>
<evidence type="ECO:0000256" key="5">
    <source>
        <dbReference type="ARBA" id="ARBA00022801"/>
    </source>
</evidence>
<dbReference type="CDD" id="cd19527">
    <property type="entry name" value="RecA-like_PEX6_r2"/>
    <property type="match status" value="1"/>
</dbReference>
<evidence type="ECO:0000256" key="1">
    <source>
        <dbReference type="ARBA" id="ARBA00004370"/>
    </source>
</evidence>
<dbReference type="Gene3D" id="1.10.8.60">
    <property type="match status" value="1"/>
</dbReference>
<dbReference type="FunFam" id="3.40.50.300:FF:000109">
    <property type="entry name" value="Peroxisomal biogenesis factor 6"/>
    <property type="match status" value="1"/>
</dbReference>
<dbReference type="InterPro" id="IPR003960">
    <property type="entry name" value="ATPase_AAA_CS"/>
</dbReference>
<dbReference type="eggNOG" id="KOG0736">
    <property type="taxonomic scope" value="Eukaryota"/>
</dbReference>
<comment type="catalytic activity">
    <reaction evidence="10">
        <text>ATP + H2O = ADP + phosphate + H(+)</text>
        <dbReference type="Rhea" id="RHEA:13065"/>
        <dbReference type="ChEBI" id="CHEBI:15377"/>
        <dbReference type="ChEBI" id="CHEBI:15378"/>
        <dbReference type="ChEBI" id="CHEBI:30616"/>
        <dbReference type="ChEBI" id="CHEBI:43474"/>
        <dbReference type="ChEBI" id="CHEBI:456216"/>
    </reaction>
    <physiologicalReaction direction="left-to-right" evidence="10">
        <dbReference type="Rhea" id="RHEA:13066"/>
    </physiologicalReaction>
</comment>
<dbReference type="Gene3D" id="3.40.50.300">
    <property type="entry name" value="P-loop containing nucleotide triphosphate hydrolases"/>
    <property type="match status" value="2"/>
</dbReference>
<reference evidence="14" key="2">
    <citation type="submission" date="2009-11" db="EMBL/GenBank/DDBJ databases">
        <title>The Genome Sequence of Allomyces macrogynus strain ATCC 38327.</title>
        <authorList>
            <consortium name="The Broad Institute Genome Sequencing Platform"/>
            <person name="Russ C."/>
            <person name="Cuomo C."/>
            <person name="Shea T."/>
            <person name="Young S.K."/>
            <person name="Zeng Q."/>
            <person name="Koehrsen M."/>
            <person name="Haas B."/>
            <person name="Borodovsky M."/>
            <person name="Guigo R."/>
            <person name="Alvarado L."/>
            <person name="Berlin A."/>
            <person name="Borenstein D."/>
            <person name="Chen Z."/>
            <person name="Engels R."/>
            <person name="Freedman E."/>
            <person name="Gellesch M."/>
            <person name="Goldberg J."/>
            <person name="Griggs A."/>
            <person name="Gujja S."/>
            <person name="Heiman D."/>
            <person name="Hepburn T."/>
            <person name="Howarth C."/>
            <person name="Jen D."/>
            <person name="Larson L."/>
            <person name="Lewis B."/>
            <person name="Mehta T."/>
            <person name="Park D."/>
            <person name="Pearson M."/>
            <person name="Roberts A."/>
            <person name="Saif S."/>
            <person name="Shenoy N."/>
            <person name="Sisk P."/>
            <person name="Stolte C."/>
            <person name="Sykes S."/>
            <person name="Walk T."/>
            <person name="White J."/>
            <person name="Yandava C."/>
            <person name="Burger G."/>
            <person name="Gray M.W."/>
            <person name="Holland P.W.H."/>
            <person name="King N."/>
            <person name="Lang F.B.F."/>
            <person name="Roger A.J."/>
            <person name="Ruiz-Trillo I."/>
            <person name="Lander E."/>
            <person name="Nusbaum C."/>
        </authorList>
    </citation>
    <scope>NUCLEOTIDE SEQUENCE [LARGE SCALE GENOMIC DNA]</scope>
    <source>
        <strain evidence="14">ATCC 38327</strain>
    </source>
</reference>
<dbReference type="VEuPathDB" id="FungiDB:AMAG_13786"/>
<dbReference type="OrthoDB" id="5553750at2759"/>
<dbReference type="Pfam" id="PF00004">
    <property type="entry name" value="AAA"/>
    <property type="match status" value="2"/>
</dbReference>
<dbReference type="InterPro" id="IPR047533">
    <property type="entry name" value="RecA-like_PEX6_r2"/>
</dbReference>
<dbReference type="SMART" id="SM00382">
    <property type="entry name" value="AAA"/>
    <property type="match status" value="2"/>
</dbReference>
<evidence type="ECO:0000256" key="3">
    <source>
        <dbReference type="ARBA" id="ARBA00022593"/>
    </source>
</evidence>
<proteinExistence type="inferred from homology"/>
<sequence>MPDCDAPPRVPATGLKLHTWRAELINPPTTASTHESASNYVSINVILSTYATVARPRPRTFRRVLVPAPSDTDAPLAIRHDLLVALGMREYAWRMDKVAGSVVHHEDVPELDAVAVGVPDADFEHITTDDVRSRLLGTVVTPGLDDIVSCGTTPRQGRVSTTTKILLVKQSQAPPPPSSNAAPLLRPNYVVEPVPTAGSHDLWRACADGAFDFTLPLGVQIMQCPLFVIAASLGSIELDAKTTAAVWPERELLVDPVLTGDDVVFVSPDVGEALAVANGSLVRVATESTARVFRLSLCDWTAPAAISPVAARHLGIDAQWSSSGPDSLVTLTPCFREDLPTANEVQLALVQAPGMDKQHVLDATLPAVAAWLTTARSKWKRIIDRNDVLAFDVPNHVLDTMRMARATKVDVGNVADLSAWWDQPRAAGACTTIVFTVAQVLADAEPGPWTTDETTRIMHRGVVPALVPRPTTAPSSRALSHPVMDLIGSGLDPRAAALAVLLHGPSGSGKAALTLAAARHAGAVVHTLSCHALPRDPQRAADMVASEVRRLTTTAATPRDVRTSTVLLLTHIDDWCRGKDAGAQAALVPALRVAQDAMPLVATAKDLDKVGRDVKAAFSHLVEVPVPALQERATLLRECALAEGVVLAPRTVQRAAAQTASLTPRDLQHVVASAAAEAHRVGGGVVDVTVPWPTLAAALDKHRAHQADVLGAPKIPTVQWADVGGLANVKKEILATVQLPLQHPELFASGVKQRSGVLLYGPPGTGKTLVAKAVATECQLNFLSVKGPELINMYIGESEANVRRIFQRAREAAPAVIFFDELDSVAPKRGEKGDAGGVMDRIVSQLLAELDGMSSAGAQTAPVFVIGATNRPDLLDEALLRPGRFDTLVYLDVPSTDEAQRHVLQALTRKFPLAPGLDLDEVVRHLPFSLTGADLYALASDAMLHALTRCIHAAEAAGEDANKHDGSSVQVAIDDFLSALNALTPSVSPAELAHYRTLQARFSNSKEPNGAAAAPAGTAAAGSSSSRESPVPGTFAKSMSFHEGAVIDLTADGAEAPSANGAGASGSGSGSGSAPINKGKGKARAR</sequence>
<evidence type="ECO:0000313" key="13">
    <source>
        <dbReference type="EMBL" id="KNE69426.1"/>
    </source>
</evidence>
<evidence type="ECO:0000256" key="9">
    <source>
        <dbReference type="ARBA" id="ARBA00034920"/>
    </source>
</evidence>
<evidence type="ECO:0000256" key="7">
    <source>
        <dbReference type="ARBA" id="ARBA00023136"/>
    </source>
</evidence>
<keyword evidence="3" id="KW-0962">Peroxisome biogenesis</keyword>
<keyword evidence="7" id="KW-0472">Membrane</keyword>
<dbReference type="GO" id="GO:0016887">
    <property type="term" value="F:ATP hydrolysis activity"/>
    <property type="evidence" value="ECO:0007669"/>
    <property type="project" value="InterPro"/>
</dbReference>
<evidence type="ECO:0000259" key="12">
    <source>
        <dbReference type="SMART" id="SM00382"/>
    </source>
</evidence>
<name>A0A0L0T3X7_ALLM3</name>
<accession>A0A0L0T3X7</accession>
<comment type="subcellular location">
    <subcellularLocation>
        <location evidence="1">Membrane</location>
    </subcellularLocation>
</comment>
<dbReference type="InterPro" id="IPR027417">
    <property type="entry name" value="P-loop_NTPase"/>
</dbReference>
<keyword evidence="4" id="KW-0547">Nucleotide-binding</keyword>
<organism evidence="13 14">
    <name type="scientific">Allomyces macrogynus (strain ATCC 38327)</name>
    <name type="common">Allomyces javanicus var. macrogynus</name>
    <dbReference type="NCBI Taxonomy" id="578462"/>
    <lineage>
        <taxon>Eukaryota</taxon>
        <taxon>Fungi</taxon>
        <taxon>Fungi incertae sedis</taxon>
        <taxon>Blastocladiomycota</taxon>
        <taxon>Blastocladiomycetes</taxon>
        <taxon>Blastocladiales</taxon>
        <taxon>Blastocladiaceae</taxon>
        <taxon>Allomyces</taxon>
    </lineage>
</organism>
<feature type="domain" description="AAA+ ATPase" evidence="12">
    <location>
        <begin position="496"/>
        <end position="628"/>
    </location>
</feature>
<dbReference type="InterPro" id="IPR003593">
    <property type="entry name" value="AAA+_ATPase"/>
</dbReference>
<dbReference type="GO" id="GO:0005778">
    <property type="term" value="C:peroxisomal membrane"/>
    <property type="evidence" value="ECO:0007669"/>
    <property type="project" value="TreeGrafter"/>
</dbReference>
<dbReference type="SUPFAM" id="SSF52540">
    <property type="entry name" value="P-loop containing nucleoside triphosphate hydrolases"/>
    <property type="match status" value="2"/>
</dbReference>
<comment type="similarity">
    <text evidence="2">Belongs to the AAA ATPase family.</text>
</comment>
<dbReference type="InterPro" id="IPR050168">
    <property type="entry name" value="AAA_ATPase_domain"/>
</dbReference>
<dbReference type="PANTHER" id="PTHR23077">
    <property type="entry name" value="AAA-FAMILY ATPASE"/>
    <property type="match status" value="1"/>
</dbReference>
<reference evidence="13 14" key="1">
    <citation type="submission" date="2009-11" db="EMBL/GenBank/DDBJ databases">
        <title>Annotation of Allomyces macrogynus ATCC 38327.</title>
        <authorList>
            <consortium name="The Broad Institute Genome Sequencing Platform"/>
            <person name="Russ C."/>
            <person name="Cuomo C."/>
            <person name="Burger G."/>
            <person name="Gray M.W."/>
            <person name="Holland P.W.H."/>
            <person name="King N."/>
            <person name="Lang F.B.F."/>
            <person name="Roger A.J."/>
            <person name="Ruiz-Trillo I."/>
            <person name="Young S.K."/>
            <person name="Zeng Q."/>
            <person name="Gargeya S."/>
            <person name="Fitzgerald M."/>
            <person name="Haas B."/>
            <person name="Abouelleil A."/>
            <person name="Alvarado L."/>
            <person name="Arachchi H.M."/>
            <person name="Berlin A."/>
            <person name="Chapman S.B."/>
            <person name="Gearin G."/>
            <person name="Goldberg J."/>
            <person name="Griggs A."/>
            <person name="Gujja S."/>
            <person name="Hansen M."/>
            <person name="Heiman D."/>
            <person name="Howarth C."/>
            <person name="Larimer J."/>
            <person name="Lui A."/>
            <person name="MacDonald P.J.P."/>
            <person name="McCowen C."/>
            <person name="Montmayeur A."/>
            <person name="Murphy C."/>
            <person name="Neiman D."/>
            <person name="Pearson M."/>
            <person name="Priest M."/>
            <person name="Roberts A."/>
            <person name="Saif S."/>
            <person name="Shea T."/>
            <person name="Sisk P."/>
            <person name="Stolte C."/>
            <person name="Sykes S."/>
            <person name="Wortman J."/>
            <person name="Nusbaum C."/>
            <person name="Birren B."/>
        </authorList>
    </citation>
    <scope>NUCLEOTIDE SEQUENCE [LARGE SCALE GENOMIC DNA]</scope>
    <source>
        <strain evidence="13 14">ATCC 38327</strain>
    </source>
</reference>
<evidence type="ECO:0000256" key="4">
    <source>
        <dbReference type="ARBA" id="ARBA00022741"/>
    </source>
</evidence>
<dbReference type="STRING" id="578462.A0A0L0T3X7"/>
<keyword evidence="5" id="KW-0378">Hydrolase</keyword>
<evidence type="ECO:0000256" key="6">
    <source>
        <dbReference type="ARBA" id="ARBA00022840"/>
    </source>
</evidence>
<evidence type="ECO:0000256" key="8">
    <source>
        <dbReference type="ARBA" id="ARBA00034811"/>
    </source>
</evidence>
<evidence type="ECO:0000256" key="10">
    <source>
        <dbReference type="ARBA" id="ARBA00048778"/>
    </source>
</evidence>